<dbReference type="PRINTS" id="PR00344">
    <property type="entry name" value="BCTRLSENSOR"/>
</dbReference>
<evidence type="ECO:0000256" key="11">
    <source>
        <dbReference type="SAM" id="MobiDB-lite"/>
    </source>
</evidence>
<dbReference type="SMART" id="SM00387">
    <property type="entry name" value="HATPase_c"/>
    <property type="match status" value="1"/>
</dbReference>
<dbReference type="FunFam" id="3.30.565.10:FF:000006">
    <property type="entry name" value="Sensor histidine kinase WalK"/>
    <property type="match status" value="1"/>
</dbReference>
<dbReference type="SUPFAM" id="SSF158472">
    <property type="entry name" value="HAMP domain-like"/>
    <property type="match status" value="1"/>
</dbReference>
<dbReference type="InterPro" id="IPR050428">
    <property type="entry name" value="TCS_sensor_his_kinase"/>
</dbReference>
<dbReference type="InterPro" id="IPR003661">
    <property type="entry name" value="HisK_dim/P_dom"/>
</dbReference>
<keyword evidence="4" id="KW-0597">Phosphoprotein</keyword>
<keyword evidence="9" id="KW-0902">Two-component regulatory system</keyword>
<evidence type="ECO:0000256" key="9">
    <source>
        <dbReference type="ARBA" id="ARBA00023012"/>
    </source>
</evidence>
<dbReference type="EMBL" id="VMNH01000003">
    <property type="protein sequence ID" value="TVO78439.1"/>
    <property type="molecule type" value="Genomic_DNA"/>
</dbReference>
<dbReference type="InterPro" id="IPR005467">
    <property type="entry name" value="His_kinase_dom"/>
</dbReference>
<comment type="subcellular location">
    <subcellularLocation>
        <location evidence="2">Membrane</location>
    </subcellularLocation>
</comment>
<dbReference type="RefSeq" id="WP_144357285.1">
    <property type="nucleotide sequence ID" value="NZ_VMNH01000003.1"/>
</dbReference>
<evidence type="ECO:0000313" key="15">
    <source>
        <dbReference type="EMBL" id="TVO78439.1"/>
    </source>
</evidence>
<evidence type="ECO:0000256" key="4">
    <source>
        <dbReference type="ARBA" id="ARBA00022553"/>
    </source>
</evidence>
<dbReference type="EC" id="2.7.13.3" evidence="3"/>
<accession>A0A557SM03</accession>
<dbReference type="Pfam" id="PF02518">
    <property type="entry name" value="HATPase_c"/>
    <property type="match status" value="1"/>
</dbReference>
<dbReference type="SMART" id="SM00304">
    <property type="entry name" value="HAMP"/>
    <property type="match status" value="1"/>
</dbReference>
<dbReference type="AlphaFoldDB" id="A0A557SM03"/>
<dbReference type="SUPFAM" id="SSF47384">
    <property type="entry name" value="Homodimeric domain of signal transducing histidine kinase"/>
    <property type="match status" value="1"/>
</dbReference>
<dbReference type="InterPro" id="IPR004358">
    <property type="entry name" value="Sig_transdc_His_kin-like_C"/>
</dbReference>
<evidence type="ECO:0000259" key="14">
    <source>
        <dbReference type="PROSITE" id="PS50885"/>
    </source>
</evidence>
<gene>
    <name evidence="15" type="ORF">FHP88_01875</name>
</gene>
<evidence type="ECO:0000256" key="7">
    <source>
        <dbReference type="ARBA" id="ARBA00022777"/>
    </source>
</evidence>
<feature type="domain" description="HAMP" evidence="14">
    <location>
        <begin position="211"/>
        <end position="263"/>
    </location>
</feature>
<keyword evidence="8 12" id="KW-1133">Transmembrane helix</keyword>
<evidence type="ECO:0000256" key="10">
    <source>
        <dbReference type="ARBA" id="ARBA00023136"/>
    </source>
</evidence>
<dbReference type="CDD" id="cd00082">
    <property type="entry name" value="HisKA"/>
    <property type="match status" value="1"/>
</dbReference>
<protein>
    <recommendedName>
        <fullName evidence="3">histidine kinase</fullName>
        <ecNumber evidence="3">2.7.13.3</ecNumber>
    </recommendedName>
</protein>
<dbReference type="GO" id="GO:0000155">
    <property type="term" value="F:phosphorelay sensor kinase activity"/>
    <property type="evidence" value="ECO:0007669"/>
    <property type="project" value="InterPro"/>
</dbReference>
<feature type="compositionally biased region" description="Basic and acidic residues" evidence="11">
    <location>
        <begin position="106"/>
        <end position="119"/>
    </location>
</feature>
<keyword evidence="5" id="KW-0808">Transferase</keyword>
<dbReference type="InterPro" id="IPR003660">
    <property type="entry name" value="HAMP_dom"/>
</dbReference>
<comment type="caution">
    <text evidence="15">The sequence shown here is derived from an EMBL/GenBank/DDBJ whole genome shotgun (WGS) entry which is preliminary data.</text>
</comment>
<keyword evidence="10 12" id="KW-0472">Membrane</keyword>
<feature type="transmembrane region" description="Helical" evidence="12">
    <location>
        <begin position="191"/>
        <end position="213"/>
    </location>
</feature>
<dbReference type="InterPro" id="IPR003594">
    <property type="entry name" value="HATPase_dom"/>
</dbReference>
<dbReference type="Pfam" id="PF00672">
    <property type="entry name" value="HAMP"/>
    <property type="match status" value="1"/>
</dbReference>
<evidence type="ECO:0000256" key="2">
    <source>
        <dbReference type="ARBA" id="ARBA00004370"/>
    </source>
</evidence>
<sequence length="488" mass="54312">MFPIRIKIWHKLFFSILLVVMLILAINMGVSRFSFQQGFNEFIEEVRLKRLDSFSQTLGALYQERGDWTFLKQEPLLWHRLLSESELAPPPPPRGRGPQGHPGRRPPQEFDRPPPHLLDEPGPPSSRFMQEQIGLLDQALAPVVGPVPEATDRRLPITLGGKVVGYLTLRINQSFRTQIERQFASKQLENLLLTALLSFVIAVIAALLLARVFNRPIARLAEMARQLTSGLFESRAQVNTGDELGDLAADLNTLAETLDHNQQSRRQWIADISHELRTPLTVLRGELEAMEDGVRPVNSESIQSLSLEVKQLQRLVEDLYQLSLSDMGSLSYEKTPVDPVKLLRQVTEGFTLSMGQKAITLTMNCESDAVVFADPQRLTQLFTNLLENSLRYTDEGGAVNVHCEEGASLMIHFEDSAPGVSPELFPKLFDRLFRVEGSRNRDSGGSGLGLSIAQSIAQAHGGRLTAEASSLGGLKVSLMLPIQSTRKI</sequence>
<feature type="transmembrane region" description="Helical" evidence="12">
    <location>
        <begin position="12"/>
        <end position="30"/>
    </location>
</feature>
<feature type="region of interest" description="Disordered" evidence="11">
    <location>
        <begin position="86"/>
        <end position="124"/>
    </location>
</feature>
<dbReference type="GO" id="GO:0005886">
    <property type="term" value="C:plasma membrane"/>
    <property type="evidence" value="ECO:0007669"/>
    <property type="project" value="UniProtKB-ARBA"/>
</dbReference>
<keyword evidence="6 12" id="KW-0812">Transmembrane</keyword>
<evidence type="ECO:0000256" key="5">
    <source>
        <dbReference type="ARBA" id="ARBA00022679"/>
    </source>
</evidence>
<dbReference type="Gene3D" id="6.10.340.10">
    <property type="match status" value="1"/>
</dbReference>
<dbReference type="Gene3D" id="1.10.287.130">
    <property type="match status" value="1"/>
</dbReference>
<dbReference type="PROSITE" id="PS50109">
    <property type="entry name" value="HIS_KIN"/>
    <property type="match status" value="1"/>
</dbReference>
<evidence type="ECO:0000256" key="12">
    <source>
        <dbReference type="SAM" id="Phobius"/>
    </source>
</evidence>
<dbReference type="InterPro" id="IPR036890">
    <property type="entry name" value="HATPase_C_sf"/>
</dbReference>
<name>A0A557SM03_9GAMM</name>
<dbReference type="Gene3D" id="3.30.565.10">
    <property type="entry name" value="Histidine kinase-like ATPase, C-terminal domain"/>
    <property type="match status" value="1"/>
</dbReference>
<dbReference type="PROSITE" id="PS50885">
    <property type="entry name" value="HAMP"/>
    <property type="match status" value="1"/>
</dbReference>
<dbReference type="Pfam" id="PF00512">
    <property type="entry name" value="HisKA"/>
    <property type="match status" value="1"/>
</dbReference>
<evidence type="ECO:0000256" key="1">
    <source>
        <dbReference type="ARBA" id="ARBA00000085"/>
    </source>
</evidence>
<dbReference type="PANTHER" id="PTHR45436:SF5">
    <property type="entry name" value="SENSOR HISTIDINE KINASE TRCS"/>
    <property type="match status" value="1"/>
</dbReference>
<dbReference type="SUPFAM" id="SSF55874">
    <property type="entry name" value="ATPase domain of HSP90 chaperone/DNA topoisomerase II/histidine kinase"/>
    <property type="match status" value="1"/>
</dbReference>
<feature type="domain" description="Histidine kinase" evidence="13">
    <location>
        <begin position="271"/>
        <end position="484"/>
    </location>
</feature>
<proteinExistence type="predicted"/>
<evidence type="ECO:0000256" key="3">
    <source>
        <dbReference type="ARBA" id="ARBA00012438"/>
    </source>
</evidence>
<dbReference type="PANTHER" id="PTHR45436">
    <property type="entry name" value="SENSOR HISTIDINE KINASE YKOH"/>
    <property type="match status" value="1"/>
</dbReference>
<reference evidence="15 16" key="1">
    <citation type="submission" date="2019-07" db="EMBL/GenBank/DDBJ databases">
        <title>The pathways for chlorine oxyanion respiration interact through the shared metabolite chlorate.</title>
        <authorList>
            <person name="Barnum T.P."/>
            <person name="Cheng Y."/>
            <person name="Hill K.A."/>
            <person name="Lucas L.N."/>
            <person name="Carlson H.K."/>
            <person name="Coates J.D."/>
        </authorList>
    </citation>
    <scope>NUCLEOTIDE SEQUENCE [LARGE SCALE GENOMIC DNA]</scope>
    <source>
        <strain evidence="15 16">BK-1</strain>
    </source>
</reference>
<dbReference type="Proteomes" id="UP000316649">
    <property type="component" value="Unassembled WGS sequence"/>
</dbReference>
<dbReference type="CDD" id="cd06225">
    <property type="entry name" value="HAMP"/>
    <property type="match status" value="1"/>
</dbReference>
<keyword evidence="7" id="KW-0418">Kinase</keyword>
<organism evidence="15 16">
    <name type="scientific">Sedimenticola selenatireducens</name>
    <dbReference type="NCBI Taxonomy" id="191960"/>
    <lineage>
        <taxon>Bacteria</taxon>
        <taxon>Pseudomonadati</taxon>
        <taxon>Pseudomonadota</taxon>
        <taxon>Gammaproteobacteria</taxon>
        <taxon>Chromatiales</taxon>
        <taxon>Sedimenticolaceae</taxon>
        <taxon>Sedimenticola</taxon>
    </lineage>
</organism>
<dbReference type="OrthoDB" id="9804645at2"/>
<dbReference type="InterPro" id="IPR036097">
    <property type="entry name" value="HisK_dim/P_sf"/>
</dbReference>
<evidence type="ECO:0000313" key="16">
    <source>
        <dbReference type="Proteomes" id="UP000316649"/>
    </source>
</evidence>
<keyword evidence="16" id="KW-1185">Reference proteome</keyword>
<evidence type="ECO:0000259" key="13">
    <source>
        <dbReference type="PROSITE" id="PS50109"/>
    </source>
</evidence>
<evidence type="ECO:0000256" key="6">
    <source>
        <dbReference type="ARBA" id="ARBA00022692"/>
    </source>
</evidence>
<dbReference type="SMART" id="SM00388">
    <property type="entry name" value="HisKA"/>
    <property type="match status" value="1"/>
</dbReference>
<comment type="catalytic activity">
    <reaction evidence="1">
        <text>ATP + protein L-histidine = ADP + protein N-phospho-L-histidine.</text>
        <dbReference type="EC" id="2.7.13.3"/>
    </reaction>
</comment>
<evidence type="ECO:0000256" key="8">
    <source>
        <dbReference type="ARBA" id="ARBA00022989"/>
    </source>
</evidence>